<dbReference type="GO" id="GO:0005875">
    <property type="term" value="C:microtubule associated complex"/>
    <property type="evidence" value="ECO:0007669"/>
    <property type="project" value="TreeGrafter"/>
</dbReference>
<keyword evidence="8" id="KW-0493">Microtubule</keyword>
<dbReference type="GO" id="GO:0003777">
    <property type="term" value="F:microtubule motor activity"/>
    <property type="evidence" value="ECO:0007669"/>
    <property type="project" value="InterPro"/>
</dbReference>
<evidence type="ECO:0000256" key="4">
    <source>
        <dbReference type="ARBA" id="ARBA00022741"/>
    </source>
</evidence>
<evidence type="ECO:0000256" key="9">
    <source>
        <dbReference type="SAM" id="Coils"/>
    </source>
</evidence>
<dbReference type="InterPro" id="IPR019821">
    <property type="entry name" value="Kinesin_motor_CS"/>
</dbReference>
<dbReference type="PRINTS" id="PR00380">
    <property type="entry name" value="KINESINHEAVY"/>
</dbReference>
<keyword evidence="6 9" id="KW-0175">Coiled coil</keyword>
<evidence type="ECO:0000256" key="3">
    <source>
        <dbReference type="ARBA" id="ARBA00022490"/>
    </source>
</evidence>
<evidence type="ECO:0000256" key="6">
    <source>
        <dbReference type="ARBA" id="ARBA00023054"/>
    </source>
</evidence>
<dbReference type="GO" id="GO:0007018">
    <property type="term" value="P:microtubule-based movement"/>
    <property type="evidence" value="ECO:0007669"/>
    <property type="project" value="InterPro"/>
</dbReference>
<dbReference type="STRING" id="1890364.A0A2P6NIG7"/>
<keyword evidence="2" id="KW-0813">Transport</keyword>
<keyword evidence="5 7" id="KW-0067">ATP-binding</keyword>
<dbReference type="CDD" id="cd01372">
    <property type="entry name" value="KISc_KIF4"/>
    <property type="match status" value="1"/>
</dbReference>
<dbReference type="InParanoid" id="A0A2P6NIG7"/>
<feature type="domain" description="Kinesin motor" evidence="11">
    <location>
        <begin position="12"/>
        <end position="318"/>
    </location>
</feature>
<organism evidence="12 13">
    <name type="scientific">Planoprotostelium fungivorum</name>
    <dbReference type="NCBI Taxonomy" id="1890364"/>
    <lineage>
        <taxon>Eukaryota</taxon>
        <taxon>Amoebozoa</taxon>
        <taxon>Evosea</taxon>
        <taxon>Variosea</taxon>
        <taxon>Cavosteliida</taxon>
        <taxon>Cavosteliaceae</taxon>
        <taxon>Planoprotostelium</taxon>
    </lineage>
</organism>
<dbReference type="PANTHER" id="PTHR47969">
    <property type="entry name" value="CHROMOSOME-ASSOCIATED KINESIN KIF4A-RELATED"/>
    <property type="match status" value="1"/>
</dbReference>
<feature type="binding site" evidence="7">
    <location>
        <begin position="84"/>
        <end position="91"/>
    </location>
    <ligand>
        <name>ATP</name>
        <dbReference type="ChEBI" id="CHEBI:30616"/>
    </ligand>
</feature>
<feature type="coiled-coil region" evidence="9">
    <location>
        <begin position="333"/>
        <end position="399"/>
    </location>
</feature>
<evidence type="ECO:0000313" key="13">
    <source>
        <dbReference type="Proteomes" id="UP000241769"/>
    </source>
</evidence>
<dbReference type="GO" id="GO:0051231">
    <property type="term" value="P:spindle elongation"/>
    <property type="evidence" value="ECO:0007669"/>
    <property type="project" value="TreeGrafter"/>
</dbReference>
<proteinExistence type="inferred from homology"/>
<keyword evidence="4 7" id="KW-0547">Nucleotide-binding</keyword>
<accession>A0A2P6NIG7</accession>
<name>A0A2P6NIG7_9EUKA</name>
<dbReference type="SUPFAM" id="SSF52540">
    <property type="entry name" value="P-loop containing nucleoside triphosphate hydrolases"/>
    <property type="match status" value="1"/>
</dbReference>
<dbReference type="PROSITE" id="PS50067">
    <property type="entry name" value="KINESIN_MOTOR_2"/>
    <property type="match status" value="1"/>
</dbReference>
<dbReference type="Proteomes" id="UP000241769">
    <property type="component" value="Unassembled WGS sequence"/>
</dbReference>
<dbReference type="AlphaFoldDB" id="A0A2P6NIG7"/>
<dbReference type="InterPro" id="IPR027640">
    <property type="entry name" value="Kinesin-like_fam"/>
</dbReference>
<evidence type="ECO:0000256" key="2">
    <source>
        <dbReference type="ARBA" id="ARBA00022448"/>
    </source>
</evidence>
<keyword evidence="13" id="KW-1185">Reference proteome</keyword>
<dbReference type="PROSITE" id="PS00411">
    <property type="entry name" value="KINESIN_MOTOR_1"/>
    <property type="match status" value="1"/>
</dbReference>
<keyword evidence="7 8" id="KW-0505">Motor protein</keyword>
<comment type="similarity">
    <text evidence="7 8">Belongs to the TRAFAC class myosin-kinesin ATPase superfamily. Kinesin family.</text>
</comment>
<dbReference type="GO" id="GO:0005737">
    <property type="term" value="C:cytoplasm"/>
    <property type="evidence" value="ECO:0007669"/>
    <property type="project" value="UniProtKB-SubCell"/>
</dbReference>
<feature type="region of interest" description="Disordered" evidence="10">
    <location>
        <begin position="451"/>
        <end position="508"/>
    </location>
</feature>
<evidence type="ECO:0000256" key="1">
    <source>
        <dbReference type="ARBA" id="ARBA00004496"/>
    </source>
</evidence>
<feature type="compositionally biased region" description="Low complexity" evidence="10">
    <location>
        <begin position="489"/>
        <end position="504"/>
    </location>
</feature>
<dbReference type="InterPro" id="IPR036961">
    <property type="entry name" value="Kinesin_motor_dom_sf"/>
</dbReference>
<dbReference type="InterPro" id="IPR027417">
    <property type="entry name" value="P-loop_NTPase"/>
</dbReference>
<comment type="caution">
    <text evidence="12">The sequence shown here is derived from an EMBL/GenBank/DDBJ whole genome shotgun (WGS) entry which is preliminary data.</text>
</comment>
<gene>
    <name evidence="12" type="ORF">PROFUN_09082</name>
</gene>
<protein>
    <recommendedName>
        <fullName evidence="8">Kinesin-like protein</fullName>
    </recommendedName>
</protein>
<dbReference type="EMBL" id="MDYQ01000077">
    <property type="protein sequence ID" value="PRP83750.1"/>
    <property type="molecule type" value="Genomic_DNA"/>
</dbReference>
<reference evidence="12 13" key="1">
    <citation type="journal article" date="2018" name="Genome Biol. Evol.">
        <title>Multiple Roots of Fruiting Body Formation in Amoebozoa.</title>
        <authorList>
            <person name="Hillmann F."/>
            <person name="Forbes G."/>
            <person name="Novohradska S."/>
            <person name="Ferling I."/>
            <person name="Riege K."/>
            <person name="Groth M."/>
            <person name="Westermann M."/>
            <person name="Marz M."/>
            <person name="Spaller T."/>
            <person name="Winckler T."/>
            <person name="Schaap P."/>
            <person name="Glockner G."/>
        </authorList>
    </citation>
    <scope>NUCLEOTIDE SEQUENCE [LARGE SCALE GENOMIC DNA]</scope>
    <source>
        <strain evidence="12 13">Jena</strain>
    </source>
</reference>
<dbReference type="GO" id="GO:0005524">
    <property type="term" value="F:ATP binding"/>
    <property type="evidence" value="ECO:0007669"/>
    <property type="project" value="UniProtKB-UniRule"/>
</dbReference>
<evidence type="ECO:0000256" key="5">
    <source>
        <dbReference type="ARBA" id="ARBA00022840"/>
    </source>
</evidence>
<keyword evidence="3" id="KW-0963">Cytoplasm</keyword>
<dbReference type="GO" id="GO:0007052">
    <property type="term" value="P:mitotic spindle organization"/>
    <property type="evidence" value="ECO:0007669"/>
    <property type="project" value="TreeGrafter"/>
</dbReference>
<dbReference type="SMART" id="SM00129">
    <property type="entry name" value="KISc"/>
    <property type="match status" value="1"/>
</dbReference>
<comment type="subcellular location">
    <subcellularLocation>
        <location evidence="1">Cytoplasm</location>
    </subcellularLocation>
</comment>
<evidence type="ECO:0000256" key="8">
    <source>
        <dbReference type="RuleBase" id="RU000394"/>
    </source>
</evidence>
<dbReference type="PANTHER" id="PTHR47969:SF15">
    <property type="entry name" value="CHROMOSOME-ASSOCIATED KINESIN KIF4A-RELATED"/>
    <property type="match status" value="1"/>
</dbReference>
<dbReference type="InterPro" id="IPR001752">
    <property type="entry name" value="Kinesin_motor_dom"/>
</dbReference>
<evidence type="ECO:0000313" key="12">
    <source>
        <dbReference type="EMBL" id="PRP83750.1"/>
    </source>
</evidence>
<evidence type="ECO:0000256" key="10">
    <source>
        <dbReference type="SAM" id="MobiDB-lite"/>
    </source>
</evidence>
<evidence type="ECO:0000259" key="11">
    <source>
        <dbReference type="PROSITE" id="PS50067"/>
    </source>
</evidence>
<dbReference type="GO" id="GO:0005874">
    <property type="term" value="C:microtubule"/>
    <property type="evidence" value="ECO:0007669"/>
    <property type="project" value="UniProtKB-KW"/>
</dbReference>
<dbReference type="Gene3D" id="3.40.850.10">
    <property type="entry name" value="Kinesin motor domain"/>
    <property type="match status" value="1"/>
</dbReference>
<dbReference type="OrthoDB" id="3176171at2759"/>
<evidence type="ECO:0000256" key="7">
    <source>
        <dbReference type="PROSITE-ProRule" id="PRU00283"/>
    </source>
</evidence>
<dbReference type="GO" id="GO:0008017">
    <property type="term" value="F:microtubule binding"/>
    <property type="evidence" value="ECO:0007669"/>
    <property type="project" value="InterPro"/>
</dbReference>
<dbReference type="Pfam" id="PF00225">
    <property type="entry name" value="Kinesin"/>
    <property type="match status" value="1"/>
</dbReference>
<sequence length="575" mass="64431">MVAKEGVKDLIPVQVAVRVRPLSDKENRENAVPCLRVVIGKDRAFTYDFIFPADKSQESLYQQCVIPLLDSCLEGYNSTILAYGQTGSGKTYTMGTNGSKQASTENLGIIPRVIRSYKTYVSFLELYNEEIRDMLNPSSDKPLSIREDNLGVFVNNLSELEVTSGRDMEEALVRGSLSRTVGSTQMNTESSRSHAIFTLILQRADAQDPSNTVTSRLHFVDLAGSERLSRTKAEGARMKEGISINGGLLALGNVISALGMVTKKKMHIPYRDSKLTRILQDSLGGNSRTLMIACCSPSDTNLEETLNTLKYADRARQIKNKPILNVDPVKMELLKLRKQVLDLTRELMKYKESETPGAKVSSFQENFDKLVVERLEDKMRQLAHENNELNQSLVRNEKKYRFLLDRTVNLEQKYVWENNKSREEVERLIQSGVSNQLVDNDDRFSPQVYSRRMSTSRENLLAPLTPSKSGNQQPPPQLMVEHPIHPTDSSSTEPPLSSQSSSNSLREDDDEIVSADHYDDLISDYSHIQSQADELLNSAPVFDLDELLESSATDLGSAFTDQLIELLNGSSALTY</sequence>